<evidence type="ECO:0000256" key="1">
    <source>
        <dbReference type="SAM" id="SignalP"/>
    </source>
</evidence>
<accession>A0A7V2EEP7</accession>
<comment type="caution">
    <text evidence="2">The sequence shown here is derived from an EMBL/GenBank/DDBJ whole genome shotgun (WGS) entry which is preliminary data.</text>
</comment>
<dbReference type="AlphaFoldDB" id="A0A7V2EEP7"/>
<evidence type="ECO:0000313" key="2">
    <source>
        <dbReference type="EMBL" id="HEQ88180.1"/>
    </source>
</evidence>
<evidence type="ECO:0008006" key="3">
    <source>
        <dbReference type="Google" id="ProtNLM"/>
    </source>
</evidence>
<feature type="chain" id="PRO_5031288687" description="DUF4410 domain-containing protein" evidence="1">
    <location>
        <begin position="21"/>
        <end position="255"/>
    </location>
</feature>
<feature type="signal peptide" evidence="1">
    <location>
        <begin position="1"/>
        <end position="20"/>
    </location>
</feature>
<dbReference type="EMBL" id="DSHW01000155">
    <property type="protein sequence ID" value="HEQ88180.1"/>
    <property type="molecule type" value="Genomic_DNA"/>
</dbReference>
<gene>
    <name evidence="2" type="ORF">ENP06_02075</name>
</gene>
<name>A0A7V2EEP7_9BACT</name>
<proteinExistence type="predicted"/>
<dbReference type="PROSITE" id="PS51257">
    <property type="entry name" value="PROKAR_LIPOPROTEIN"/>
    <property type="match status" value="1"/>
</dbReference>
<reference evidence="2" key="1">
    <citation type="journal article" date="2020" name="mSystems">
        <title>Genome- and Community-Level Interaction Insights into Carbon Utilization and Element Cycling Functions of Hydrothermarchaeota in Hydrothermal Sediment.</title>
        <authorList>
            <person name="Zhou Z."/>
            <person name="Liu Y."/>
            <person name="Xu W."/>
            <person name="Pan J."/>
            <person name="Luo Z.H."/>
            <person name="Li M."/>
        </authorList>
    </citation>
    <scope>NUCLEOTIDE SEQUENCE [LARGE SCALE GENOMIC DNA]</scope>
    <source>
        <strain evidence="2">SpSt-186</strain>
    </source>
</reference>
<sequence length="255" mass="27070">MTITRAAATALLAVVTSACATGRPLQPGMRVEVLTPVDRVPVRDPGVWSTSPGPADRQRQQVLVNLREALADALAEKGVQVCEGELEAISLAPQPANLRERALADHVDAVVLPELVAYGEVRRSWLWVLLGQGVVAGVGHGVAAAKVTGRARDGWIVGGGEFLLETVTWVGGALVASRTLDPVVIRLWVVPAHGKIARKTGEGMRPLAQWLRRGPPRPQRVASVAHKVLSRLASKLVAKPTKRSGDADLPVNAAR</sequence>
<organism evidence="2">
    <name type="scientific">Thermoanaerobaculum aquaticum</name>
    <dbReference type="NCBI Taxonomy" id="1312852"/>
    <lineage>
        <taxon>Bacteria</taxon>
        <taxon>Pseudomonadati</taxon>
        <taxon>Acidobacteriota</taxon>
        <taxon>Thermoanaerobaculia</taxon>
        <taxon>Thermoanaerobaculales</taxon>
        <taxon>Thermoanaerobaculaceae</taxon>
        <taxon>Thermoanaerobaculum</taxon>
    </lineage>
</organism>
<keyword evidence="1" id="KW-0732">Signal</keyword>
<protein>
    <recommendedName>
        <fullName evidence="3">DUF4410 domain-containing protein</fullName>
    </recommendedName>
</protein>